<evidence type="ECO:0000313" key="1">
    <source>
        <dbReference type="EMBL" id="CAA9335529.1"/>
    </source>
</evidence>
<gene>
    <name evidence="1" type="ORF">AVDCRST_MAG93-6391</name>
</gene>
<reference evidence="1" key="1">
    <citation type="submission" date="2020-02" db="EMBL/GenBank/DDBJ databases">
        <authorList>
            <person name="Meier V. D."/>
        </authorList>
    </citation>
    <scope>NUCLEOTIDE SEQUENCE</scope>
    <source>
        <strain evidence="1">AVDCRST_MAG93</strain>
    </source>
</reference>
<sequence>MGLKIILSVARNHPFGGCGVGLHVEKSVLVLAASQKE</sequence>
<name>A0A6J4LMA6_9CHLR</name>
<dbReference type="AlphaFoldDB" id="A0A6J4LMA6"/>
<dbReference type="EMBL" id="CADCTR010002154">
    <property type="protein sequence ID" value="CAA9335529.1"/>
    <property type="molecule type" value="Genomic_DNA"/>
</dbReference>
<proteinExistence type="predicted"/>
<organism evidence="1">
    <name type="scientific">uncultured Chloroflexia bacterium</name>
    <dbReference type="NCBI Taxonomy" id="1672391"/>
    <lineage>
        <taxon>Bacteria</taxon>
        <taxon>Bacillati</taxon>
        <taxon>Chloroflexota</taxon>
        <taxon>Chloroflexia</taxon>
        <taxon>environmental samples</taxon>
    </lineage>
</organism>
<accession>A0A6J4LMA6</accession>
<protein>
    <submittedName>
        <fullName evidence="1">Uncharacterized protein</fullName>
    </submittedName>
</protein>